<organism evidence="7 8">
    <name type="scientific">Latilactobacillus graminis DSM 20719</name>
    <dbReference type="NCBI Taxonomy" id="1423752"/>
    <lineage>
        <taxon>Bacteria</taxon>
        <taxon>Bacillati</taxon>
        <taxon>Bacillota</taxon>
        <taxon>Bacilli</taxon>
        <taxon>Lactobacillales</taxon>
        <taxon>Lactobacillaceae</taxon>
        <taxon>Latilactobacillus</taxon>
    </lineage>
</organism>
<accession>A0AA89I6F3</accession>
<dbReference type="Gene3D" id="1.20.1540.10">
    <property type="entry name" value="Rhomboid-like"/>
    <property type="match status" value="1"/>
</dbReference>
<feature type="domain" description="Peptidase S54 rhomboid" evidence="6">
    <location>
        <begin position="50"/>
        <end position="185"/>
    </location>
</feature>
<dbReference type="InterPro" id="IPR022764">
    <property type="entry name" value="Peptidase_S54_rhomboid_dom"/>
</dbReference>
<evidence type="ECO:0000313" key="8">
    <source>
        <dbReference type="Proteomes" id="UP000050823"/>
    </source>
</evidence>
<dbReference type="SUPFAM" id="SSF144091">
    <property type="entry name" value="Rhomboid-like"/>
    <property type="match status" value="1"/>
</dbReference>
<dbReference type="GO" id="GO:0004252">
    <property type="term" value="F:serine-type endopeptidase activity"/>
    <property type="evidence" value="ECO:0007669"/>
    <property type="project" value="InterPro"/>
</dbReference>
<comment type="subcellular location">
    <subcellularLocation>
        <location evidence="1">Membrane</location>
        <topology evidence="1">Multi-pass membrane protein</topology>
    </subcellularLocation>
</comment>
<feature type="transmembrane region" description="Helical" evidence="5">
    <location>
        <begin position="168"/>
        <end position="187"/>
    </location>
</feature>
<evidence type="ECO:0000259" key="6">
    <source>
        <dbReference type="Pfam" id="PF01694"/>
    </source>
</evidence>
<protein>
    <submittedName>
        <fullName evidence="7">Rhomboid family protein</fullName>
    </submittedName>
</protein>
<evidence type="ECO:0000256" key="2">
    <source>
        <dbReference type="ARBA" id="ARBA00022692"/>
    </source>
</evidence>
<dbReference type="AlphaFoldDB" id="A0AA89I6F3"/>
<gene>
    <name evidence="7" type="ORF">FC90_GL001711</name>
</gene>
<dbReference type="Proteomes" id="UP000050823">
    <property type="component" value="Unassembled WGS sequence"/>
</dbReference>
<comment type="caution">
    <text evidence="7">The sequence shown here is derived from an EMBL/GenBank/DDBJ whole genome shotgun (WGS) entry which is preliminary data.</text>
</comment>
<evidence type="ECO:0000256" key="5">
    <source>
        <dbReference type="SAM" id="Phobius"/>
    </source>
</evidence>
<feature type="transmembrane region" description="Helical" evidence="5">
    <location>
        <begin position="90"/>
        <end position="109"/>
    </location>
</feature>
<keyword evidence="3 5" id="KW-1133">Transmembrane helix</keyword>
<keyword evidence="2 5" id="KW-0812">Transmembrane</keyword>
<feature type="transmembrane region" description="Helical" evidence="5">
    <location>
        <begin position="115"/>
        <end position="133"/>
    </location>
</feature>
<dbReference type="InterPro" id="IPR035952">
    <property type="entry name" value="Rhomboid-like_sf"/>
</dbReference>
<dbReference type="EMBL" id="AYZB01000058">
    <property type="protein sequence ID" value="KRM21174.1"/>
    <property type="molecule type" value="Genomic_DNA"/>
</dbReference>
<proteinExistence type="predicted"/>
<dbReference type="GO" id="GO:0016020">
    <property type="term" value="C:membrane"/>
    <property type="evidence" value="ECO:0007669"/>
    <property type="project" value="UniProtKB-SubCell"/>
</dbReference>
<feature type="transmembrane region" description="Helical" evidence="5">
    <location>
        <begin position="12"/>
        <end position="31"/>
    </location>
</feature>
<evidence type="ECO:0000256" key="4">
    <source>
        <dbReference type="ARBA" id="ARBA00023136"/>
    </source>
</evidence>
<feature type="transmembrane region" description="Helical" evidence="5">
    <location>
        <begin position="199"/>
        <end position="217"/>
    </location>
</feature>
<feature type="transmembrane region" description="Helical" evidence="5">
    <location>
        <begin position="51"/>
        <end position="78"/>
    </location>
</feature>
<evidence type="ECO:0000256" key="1">
    <source>
        <dbReference type="ARBA" id="ARBA00004141"/>
    </source>
</evidence>
<evidence type="ECO:0000256" key="3">
    <source>
        <dbReference type="ARBA" id="ARBA00022989"/>
    </source>
</evidence>
<sequence length="219" mass="24193">MTNFKERWQDIPFVTYALMLLNILMFVTLFLRPSLWLNGFISVKALLNGHIIGFIMASVNHGRFLNLLMDLIILYFVGGQLERLLGHWRLLAVYFLSSLASLFTASAFLGINTPTVMAGTAMLGVFGGFLMLGDAFKEEAVFGQIARQYWVFLFLTIGLQFIVNHNALYAMVGGVLGGFLSSMALGAPKVGRINPLNRAVSGLIYVGTLILFGFLGMNH</sequence>
<dbReference type="Pfam" id="PF01694">
    <property type="entry name" value="Rhomboid"/>
    <property type="match status" value="1"/>
</dbReference>
<keyword evidence="4 5" id="KW-0472">Membrane</keyword>
<reference evidence="7 8" key="1">
    <citation type="journal article" date="2015" name="Genome Announc.">
        <title>Expanding the biotechnology potential of lactobacilli through comparative genomics of 213 strains and associated genera.</title>
        <authorList>
            <person name="Sun Z."/>
            <person name="Harris H.M."/>
            <person name="McCann A."/>
            <person name="Guo C."/>
            <person name="Argimon S."/>
            <person name="Zhang W."/>
            <person name="Yang X."/>
            <person name="Jeffery I.B."/>
            <person name="Cooney J.C."/>
            <person name="Kagawa T.F."/>
            <person name="Liu W."/>
            <person name="Song Y."/>
            <person name="Salvetti E."/>
            <person name="Wrobel A."/>
            <person name="Rasinkangas P."/>
            <person name="Parkhill J."/>
            <person name="Rea M.C."/>
            <person name="O'Sullivan O."/>
            <person name="Ritari J."/>
            <person name="Douillard F.P."/>
            <person name="Paul Ross R."/>
            <person name="Yang R."/>
            <person name="Briner A.E."/>
            <person name="Felis G.E."/>
            <person name="de Vos W.M."/>
            <person name="Barrangou R."/>
            <person name="Klaenhammer T.R."/>
            <person name="Caufield P.W."/>
            <person name="Cui Y."/>
            <person name="Zhang H."/>
            <person name="O'Toole P.W."/>
        </authorList>
    </citation>
    <scope>NUCLEOTIDE SEQUENCE [LARGE SCALE GENOMIC DNA]</scope>
    <source>
        <strain evidence="7 8">DSM 20719</strain>
    </source>
</reference>
<name>A0AA89I6F3_9LACO</name>
<dbReference type="RefSeq" id="WP_057908756.1">
    <property type="nucleotide sequence ID" value="NZ_AYZB01000058.1"/>
</dbReference>
<feature type="transmembrane region" description="Helical" evidence="5">
    <location>
        <begin position="145"/>
        <end position="162"/>
    </location>
</feature>
<evidence type="ECO:0000313" key="7">
    <source>
        <dbReference type="EMBL" id="KRM21174.1"/>
    </source>
</evidence>